<gene>
    <name evidence="1" type="ORF">F3J40_14870</name>
</gene>
<evidence type="ECO:0000313" key="1">
    <source>
        <dbReference type="EMBL" id="NIF22878.1"/>
    </source>
</evidence>
<protein>
    <submittedName>
        <fullName evidence="1">Uncharacterized protein</fullName>
    </submittedName>
</protein>
<dbReference type="EMBL" id="VWXF01000006">
    <property type="protein sequence ID" value="NIF22878.1"/>
    <property type="molecule type" value="Genomic_DNA"/>
</dbReference>
<organism evidence="1 2">
    <name type="scientific">Candidatus Pantoea multigeneris</name>
    <dbReference type="NCBI Taxonomy" id="2608357"/>
    <lineage>
        <taxon>Bacteria</taxon>
        <taxon>Pseudomonadati</taxon>
        <taxon>Pseudomonadota</taxon>
        <taxon>Gammaproteobacteria</taxon>
        <taxon>Enterobacterales</taxon>
        <taxon>Erwiniaceae</taxon>
        <taxon>Pantoea</taxon>
    </lineage>
</organism>
<evidence type="ECO:0000313" key="2">
    <source>
        <dbReference type="Proteomes" id="UP001515683"/>
    </source>
</evidence>
<dbReference type="Proteomes" id="UP001515683">
    <property type="component" value="Unassembled WGS sequence"/>
</dbReference>
<name>A0ABX0RFJ1_9GAMM</name>
<proteinExistence type="predicted"/>
<accession>A0ABX0RFJ1</accession>
<sequence length="475" mass="52672">MSSEFLDPATSLENFFILSPALAFHDQREDSVHYSYARASVDLVTTTGSSKTSSLKLTTSTAGGLATFVVPNLSLDQAPLKNYIRQHFLSGSEQPVLALQGVTHAVGLRFLRAEGSHCVPFEENRMPLTHAESEQLAGAIQGQENKVLLQTTSEFIVQCKSSAELTADWIAVLHQAFNEDKKQREQLELLLEQLITTDDVKVIEEYANSPAAETRDKAKKGVITLAALSLASTLRNISDASQIPDEVDYEFTQSNSYPQRYLLRDEIDIAPILGYLPYNSIVSVSKTPLPEPDRTEQPGEEKQCQFILNVDPVALGIAAVTLRWGEDSLSLSWPLFPPATITASAATQKITLEITYGDYNKFTTELDWDEHIFLEEADIGWHSIIFDARQLSGAFKSITGEATYIPASAGVKKNKYSISFSNQIWSSEWLLNTYSREGDGYIEYSWKGKPNGLFPIDYDSGLLKATSSPITLQYK</sequence>
<reference evidence="1 2" key="1">
    <citation type="journal article" date="2019" name="bioRxiv">
        <title>Bacteria contribute to plant secondary compound degradation in a generalist herbivore system.</title>
        <authorList>
            <person name="Francoeur C.B."/>
            <person name="Khadempour L."/>
            <person name="Moreira-Soto R.D."/>
            <person name="Gotting K."/>
            <person name="Book A.J."/>
            <person name="Pinto-Tomas A.A."/>
            <person name="Keefover-Ring K."/>
            <person name="Currie C.R."/>
        </authorList>
    </citation>
    <scope>NUCLEOTIDE SEQUENCE [LARGE SCALE GENOMIC DNA]</scope>
    <source>
        <strain evidence="1">Acro-835</strain>
    </source>
</reference>
<keyword evidence="2" id="KW-1185">Reference proteome</keyword>
<comment type="caution">
    <text evidence="1">The sequence shown here is derived from an EMBL/GenBank/DDBJ whole genome shotgun (WGS) entry which is preliminary data.</text>
</comment>
<dbReference type="RefSeq" id="WP_167015801.1">
    <property type="nucleotide sequence ID" value="NZ_VWXF01000006.1"/>
</dbReference>